<dbReference type="OrthoDB" id="2690792at2759"/>
<dbReference type="AlphaFoldDB" id="A0A9W8MRQ6"/>
<feature type="compositionally biased region" description="Polar residues" evidence="2">
    <location>
        <begin position="343"/>
        <end position="368"/>
    </location>
</feature>
<protein>
    <submittedName>
        <fullName evidence="3">Uncharacterized protein</fullName>
    </submittedName>
</protein>
<gene>
    <name evidence="3" type="ORF">NLJ89_g11333</name>
</gene>
<comment type="caution">
    <text evidence="3">The sequence shown here is derived from an EMBL/GenBank/DDBJ whole genome shotgun (WGS) entry which is preliminary data.</text>
</comment>
<evidence type="ECO:0000313" key="3">
    <source>
        <dbReference type="EMBL" id="KAJ3491484.1"/>
    </source>
</evidence>
<reference evidence="3" key="1">
    <citation type="submission" date="2022-07" db="EMBL/GenBank/DDBJ databases">
        <title>Genome Sequence of Agrocybe chaxingu.</title>
        <authorList>
            <person name="Buettner E."/>
        </authorList>
    </citation>
    <scope>NUCLEOTIDE SEQUENCE</scope>
    <source>
        <strain evidence="3">MP-N11</strain>
    </source>
</reference>
<keyword evidence="4" id="KW-1185">Reference proteome</keyword>
<evidence type="ECO:0000256" key="2">
    <source>
        <dbReference type="SAM" id="MobiDB-lite"/>
    </source>
</evidence>
<keyword evidence="1" id="KW-0175">Coiled coil</keyword>
<dbReference type="EMBL" id="JANKHO010002536">
    <property type="protein sequence ID" value="KAJ3491484.1"/>
    <property type="molecule type" value="Genomic_DNA"/>
</dbReference>
<feature type="compositionally biased region" description="Polar residues" evidence="2">
    <location>
        <begin position="377"/>
        <end position="394"/>
    </location>
</feature>
<accession>A0A9W8MRQ6</accession>
<feature type="region of interest" description="Disordered" evidence="2">
    <location>
        <begin position="343"/>
        <end position="412"/>
    </location>
</feature>
<name>A0A9W8MRQ6_9AGAR</name>
<sequence length="474" mass="51707">MCTANPPFSWGTSVNVPVPPGAQDTITQRPSLCFNPVGLYDLRRHLGALPQTPGIYNLYKRRFDLTDIAWFAQGSAMKNDIIQNDRFHSEFKALRDGTPSGDAGMDARSKLRSKVLDGVFDMLGLLTRGFGGTVFAIHVAGTTRPGSPKDPQYVKANVFFPDHLLCEEPHLRTVLGNMVQQFIVEVSIPTIMQYECCAAKLFKLKLTLATDLRPLMQHRDFPTASPPSSCNFIFHSCPLTATAAATAAAATTTAAADDEYLVNEYTSSQYKAILGDKERELEECHNQISELTAQVSALMGEHDDHFSDHFSTTESSISSTTAFSNPTLILNTHRPSPNVTIRLSRLQSPATPTSRRVASPFSTPSRRTPTAAASRLGPNSQKSPFPGFQNSGPSQFPHEGPSDNAGDPRSSATTEDYVTFLAEHSLSAQATAIMVIAQHVPMFSWRGVLLTVGISDKVVDELMGLMSSVFLHRT</sequence>
<organism evidence="3 4">
    <name type="scientific">Agrocybe chaxingu</name>
    <dbReference type="NCBI Taxonomy" id="84603"/>
    <lineage>
        <taxon>Eukaryota</taxon>
        <taxon>Fungi</taxon>
        <taxon>Dikarya</taxon>
        <taxon>Basidiomycota</taxon>
        <taxon>Agaricomycotina</taxon>
        <taxon>Agaricomycetes</taxon>
        <taxon>Agaricomycetidae</taxon>
        <taxon>Agaricales</taxon>
        <taxon>Agaricineae</taxon>
        <taxon>Strophariaceae</taxon>
        <taxon>Agrocybe</taxon>
    </lineage>
</organism>
<proteinExistence type="predicted"/>
<evidence type="ECO:0000313" key="4">
    <source>
        <dbReference type="Proteomes" id="UP001148786"/>
    </source>
</evidence>
<dbReference type="Proteomes" id="UP001148786">
    <property type="component" value="Unassembled WGS sequence"/>
</dbReference>
<evidence type="ECO:0000256" key="1">
    <source>
        <dbReference type="SAM" id="Coils"/>
    </source>
</evidence>
<feature type="coiled-coil region" evidence="1">
    <location>
        <begin position="274"/>
        <end position="301"/>
    </location>
</feature>